<dbReference type="GO" id="GO:0016020">
    <property type="term" value="C:membrane"/>
    <property type="evidence" value="ECO:0007669"/>
    <property type="project" value="UniProtKB-SubCell"/>
</dbReference>
<dbReference type="GO" id="GO:0004930">
    <property type="term" value="F:G protein-coupled receptor activity"/>
    <property type="evidence" value="ECO:0007669"/>
    <property type="project" value="InterPro"/>
</dbReference>
<dbReference type="STRING" id="947166.A0A1D1VAJ6"/>
<sequence>METFDTLNSTVAGRLTTWTTPTTPPSIFGLPSVVTSPGPPTHLAGILQQLIVVVGSSLSLVFIAFAFITFTLFSDLKDLAGFVMMNLFSSVFMGQLFLLIGMDQAESDALCHFFAISLHFVWLAAFFWISVGVYDISQDVNTRLAPSISDGNGSLRNYVIAYSLYGWGIPALIVALCSLVYFTKHTADEDGFTYVDPRRLHCWMLAQDGVLVGLVLPFLWLLSASSYWFYKSWRIMHRTMLLSCKTGVRKRFKRPEMIMLHLYLKLTLIYLSTWFLGFISAMVPDSNTIWLAFVGALSAAGTFIALLFTCNSAVFTVYSSTKKRSRRHSEVQSYGAPSDLSFGTALSLLTLRDHEVPEAANSV</sequence>
<evidence type="ECO:0000256" key="4">
    <source>
        <dbReference type="ARBA" id="ARBA00023136"/>
    </source>
</evidence>
<evidence type="ECO:0000313" key="8">
    <source>
        <dbReference type="Proteomes" id="UP000186922"/>
    </source>
</evidence>
<dbReference type="InterPro" id="IPR000832">
    <property type="entry name" value="GPCR_2_secretin-like"/>
</dbReference>
<dbReference type="OrthoDB" id="6134459at2759"/>
<accession>A0A1D1VAJ6</accession>
<dbReference type="Gene3D" id="1.20.1070.10">
    <property type="entry name" value="Rhodopsin 7-helix transmembrane proteins"/>
    <property type="match status" value="1"/>
</dbReference>
<dbReference type="EMBL" id="BDGG01000003">
    <property type="protein sequence ID" value="GAU95538.1"/>
    <property type="molecule type" value="Genomic_DNA"/>
</dbReference>
<keyword evidence="8" id="KW-1185">Reference proteome</keyword>
<dbReference type="PANTHER" id="PTHR45902:SF2">
    <property type="entry name" value="G-PROTEIN COUPLED RECEPTORS FAMILY 2 PROFILE 2 DOMAIN-CONTAINING PROTEIN"/>
    <property type="match status" value="1"/>
</dbReference>
<protein>
    <recommendedName>
        <fullName evidence="6">G-protein coupled receptors family 2 profile 2 domain-containing protein</fullName>
    </recommendedName>
</protein>
<feature type="transmembrane region" description="Helical" evidence="5">
    <location>
        <begin position="46"/>
        <end position="72"/>
    </location>
</feature>
<dbReference type="AlphaFoldDB" id="A0A1D1VAJ6"/>
<feature type="transmembrane region" description="Helical" evidence="5">
    <location>
        <begin position="289"/>
        <end position="318"/>
    </location>
</feature>
<proteinExistence type="predicted"/>
<feature type="transmembrane region" description="Helical" evidence="5">
    <location>
        <begin position="260"/>
        <end position="283"/>
    </location>
</feature>
<feature type="transmembrane region" description="Helical" evidence="5">
    <location>
        <begin position="113"/>
        <end position="137"/>
    </location>
</feature>
<comment type="caution">
    <text evidence="7">The sequence shown here is derived from an EMBL/GenBank/DDBJ whole genome shotgun (WGS) entry which is preliminary data.</text>
</comment>
<feature type="transmembrane region" description="Helical" evidence="5">
    <location>
        <begin position="79"/>
        <end position="101"/>
    </location>
</feature>
<feature type="domain" description="G-protein coupled receptors family 2 profile 2" evidence="6">
    <location>
        <begin position="48"/>
        <end position="312"/>
    </location>
</feature>
<name>A0A1D1VAJ6_RAMVA</name>
<evidence type="ECO:0000259" key="6">
    <source>
        <dbReference type="PROSITE" id="PS50261"/>
    </source>
</evidence>
<evidence type="ECO:0000256" key="2">
    <source>
        <dbReference type="ARBA" id="ARBA00022692"/>
    </source>
</evidence>
<feature type="transmembrane region" description="Helical" evidence="5">
    <location>
        <begin position="210"/>
        <end position="230"/>
    </location>
</feature>
<keyword evidence="3 5" id="KW-1133">Transmembrane helix</keyword>
<dbReference type="InterPro" id="IPR053231">
    <property type="entry name" value="GPCR_LN-TM7"/>
</dbReference>
<evidence type="ECO:0000256" key="3">
    <source>
        <dbReference type="ARBA" id="ARBA00022989"/>
    </source>
</evidence>
<evidence type="ECO:0000256" key="1">
    <source>
        <dbReference type="ARBA" id="ARBA00004141"/>
    </source>
</evidence>
<keyword evidence="4 5" id="KW-0472">Membrane</keyword>
<dbReference type="Pfam" id="PF00002">
    <property type="entry name" value="7tm_2"/>
    <property type="match status" value="1"/>
</dbReference>
<dbReference type="Proteomes" id="UP000186922">
    <property type="component" value="Unassembled WGS sequence"/>
</dbReference>
<gene>
    <name evidence="7" type="primary">RvY_07139-1</name>
    <name evidence="7" type="synonym">RvY_07139.1</name>
    <name evidence="7" type="ORF">RvY_07139</name>
</gene>
<dbReference type="PROSITE" id="PS50261">
    <property type="entry name" value="G_PROTEIN_RECEP_F2_4"/>
    <property type="match status" value="1"/>
</dbReference>
<dbReference type="InterPro" id="IPR017981">
    <property type="entry name" value="GPCR_2-like_7TM"/>
</dbReference>
<keyword evidence="2 5" id="KW-0812">Transmembrane</keyword>
<organism evidence="7 8">
    <name type="scientific">Ramazzottius varieornatus</name>
    <name type="common">Water bear</name>
    <name type="synonym">Tardigrade</name>
    <dbReference type="NCBI Taxonomy" id="947166"/>
    <lineage>
        <taxon>Eukaryota</taxon>
        <taxon>Metazoa</taxon>
        <taxon>Ecdysozoa</taxon>
        <taxon>Tardigrada</taxon>
        <taxon>Eutardigrada</taxon>
        <taxon>Parachela</taxon>
        <taxon>Hypsibioidea</taxon>
        <taxon>Ramazzottiidae</taxon>
        <taxon>Ramazzottius</taxon>
    </lineage>
</organism>
<evidence type="ECO:0000313" key="7">
    <source>
        <dbReference type="EMBL" id="GAU95538.1"/>
    </source>
</evidence>
<reference evidence="7 8" key="1">
    <citation type="journal article" date="2016" name="Nat. Commun.">
        <title>Extremotolerant tardigrade genome and improved radiotolerance of human cultured cells by tardigrade-unique protein.</title>
        <authorList>
            <person name="Hashimoto T."/>
            <person name="Horikawa D.D."/>
            <person name="Saito Y."/>
            <person name="Kuwahara H."/>
            <person name="Kozuka-Hata H."/>
            <person name="Shin-I T."/>
            <person name="Minakuchi Y."/>
            <person name="Ohishi K."/>
            <person name="Motoyama A."/>
            <person name="Aizu T."/>
            <person name="Enomoto A."/>
            <person name="Kondo K."/>
            <person name="Tanaka S."/>
            <person name="Hara Y."/>
            <person name="Koshikawa S."/>
            <person name="Sagara H."/>
            <person name="Miura T."/>
            <person name="Yokobori S."/>
            <person name="Miyagawa K."/>
            <person name="Suzuki Y."/>
            <person name="Kubo T."/>
            <person name="Oyama M."/>
            <person name="Kohara Y."/>
            <person name="Fujiyama A."/>
            <person name="Arakawa K."/>
            <person name="Katayama T."/>
            <person name="Toyoda A."/>
            <person name="Kunieda T."/>
        </authorList>
    </citation>
    <scope>NUCLEOTIDE SEQUENCE [LARGE SCALE GENOMIC DNA]</scope>
    <source>
        <strain evidence="7 8">YOKOZUNA-1</strain>
    </source>
</reference>
<feature type="transmembrane region" description="Helical" evidence="5">
    <location>
        <begin position="158"/>
        <end position="182"/>
    </location>
</feature>
<dbReference type="GO" id="GO:0007166">
    <property type="term" value="P:cell surface receptor signaling pathway"/>
    <property type="evidence" value="ECO:0007669"/>
    <property type="project" value="InterPro"/>
</dbReference>
<comment type="subcellular location">
    <subcellularLocation>
        <location evidence="1">Membrane</location>
        <topology evidence="1">Multi-pass membrane protein</topology>
    </subcellularLocation>
</comment>
<dbReference type="PANTHER" id="PTHR45902">
    <property type="entry name" value="LATROPHILIN RECEPTOR-LIKE PROTEIN A"/>
    <property type="match status" value="1"/>
</dbReference>
<evidence type="ECO:0000256" key="5">
    <source>
        <dbReference type="SAM" id="Phobius"/>
    </source>
</evidence>